<dbReference type="EnsemblMetazoa" id="GMOY003439-RA">
    <property type="protein sequence ID" value="GMOY003439-PA"/>
    <property type="gene ID" value="GMOY003439"/>
</dbReference>
<name>A0A1B0FI56_GLOMM</name>
<dbReference type="PANTHER" id="PTHR16043:SF1">
    <property type="entry name" value="DALR ANTICODON-BINDING DOMAIN-CONTAINING PROTEIN 3"/>
    <property type="match status" value="1"/>
</dbReference>
<reference evidence="2" key="1">
    <citation type="submission" date="2020-05" db="UniProtKB">
        <authorList>
            <consortium name="EnsemblMetazoa"/>
        </authorList>
    </citation>
    <scope>IDENTIFICATION</scope>
    <source>
        <strain evidence="2">Yale</strain>
    </source>
</reference>
<dbReference type="PhylomeDB" id="A0A1B0FI56"/>
<dbReference type="STRING" id="37546.A0A1B0FI56"/>
<dbReference type="SUPFAM" id="SSF47323">
    <property type="entry name" value="Anticodon-binding domain of a subclass of class I aminoacyl-tRNA synthetases"/>
    <property type="match status" value="1"/>
</dbReference>
<dbReference type="GO" id="GO:0005524">
    <property type="term" value="F:ATP binding"/>
    <property type="evidence" value="ECO:0007669"/>
    <property type="project" value="InterPro"/>
</dbReference>
<evidence type="ECO:0000313" key="2">
    <source>
        <dbReference type="EnsemblMetazoa" id="GMOY003439-PA"/>
    </source>
</evidence>
<protein>
    <recommendedName>
        <fullName evidence="1">DALR anticodon binding domain-containing protein</fullName>
    </recommendedName>
</protein>
<dbReference type="Gene3D" id="1.10.730.10">
    <property type="entry name" value="Isoleucyl-tRNA Synthetase, Domain 1"/>
    <property type="match status" value="1"/>
</dbReference>
<sequence length="461" mass="53427">MENPVNRLIQNILEQFVKPSEDFRHIGITRSVSTLIRVHSEKLDLLGEISFPSKPEIWFNYFKDSRQKLNENIFHILKPNDFGSDEQKLHFLQVAATWDLPVERLILNPERYHVYLKRTGIIKQTISHILTDKNYGQLKKLEKRYVYIEPLKEDTRVLQDLSLYRSKLLYNALENVIRYSGWIKVNDLSFKQCLHLKVESVRAKDIQGLQGNAVVAKCGLVVDPLSNGGLCKMPATEYLSLRSNDMYLMAQHKYGVRVKQDARFCALMKRLGSAAVTVDLLEVKHTSPVKIIRCGQSRSKGASFIFYNSARLESLLRSFDERVANGDYESLPPLNSVNWELLSEETLSLSKGNTGFLFQVQRDALSKEWQLVFVYLTGFPDLVERCLDQLERGLCAIHLIIRFLHNMVGVFSIYYRRTRILTEKRDHLMPTLYAHIYLIKAVREILNKTLLLLDIEPAEFM</sequence>
<dbReference type="Proteomes" id="UP000092444">
    <property type="component" value="Unassembled WGS sequence"/>
</dbReference>
<feature type="domain" description="DALR anticodon binding" evidence="1">
    <location>
        <begin position="305"/>
        <end position="461"/>
    </location>
</feature>
<dbReference type="PANTHER" id="PTHR16043">
    <property type="entry name" value="DALRD3 PROTEIN"/>
    <property type="match status" value="1"/>
</dbReference>
<dbReference type="InterPro" id="IPR037380">
    <property type="entry name" value="DALRD3"/>
</dbReference>
<dbReference type="GO" id="GO:0106217">
    <property type="term" value="P:tRNA C3-cytosine methylation"/>
    <property type="evidence" value="ECO:0007669"/>
    <property type="project" value="TreeGrafter"/>
</dbReference>
<evidence type="ECO:0000259" key="1">
    <source>
        <dbReference type="SMART" id="SM00836"/>
    </source>
</evidence>
<accession>A0A1B0FI56</accession>
<dbReference type="SMART" id="SM00836">
    <property type="entry name" value="DALR_1"/>
    <property type="match status" value="1"/>
</dbReference>
<organism evidence="2 3">
    <name type="scientific">Glossina morsitans morsitans</name>
    <name type="common">Savannah tsetse fly</name>
    <dbReference type="NCBI Taxonomy" id="37546"/>
    <lineage>
        <taxon>Eukaryota</taxon>
        <taxon>Metazoa</taxon>
        <taxon>Ecdysozoa</taxon>
        <taxon>Arthropoda</taxon>
        <taxon>Hexapoda</taxon>
        <taxon>Insecta</taxon>
        <taxon>Pterygota</taxon>
        <taxon>Neoptera</taxon>
        <taxon>Endopterygota</taxon>
        <taxon>Diptera</taxon>
        <taxon>Brachycera</taxon>
        <taxon>Muscomorpha</taxon>
        <taxon>Hippoboscoidea</taxon>
        <taxon>Glossinidae</taxon>
        <taxon>Glossina</taxon>
    </lineage>
</organism>
<dbReference type="InterPro" id="IPR009080">
    <property type="entry name" value="tRNAsynth_Ia_anticodon-bd"/>
</dbReference>
<dbReference type="GO" id="GO:0000049">
    <property type="term" value="F:tRNA binding"/>
    <property type="evidence" value="ECO:0007669"/>
    <property type="project" value="TreeGrafter"/>
</dbReference>
<dbReference type="EMBL" id="CCAG010013228">
    <property type="status" value="NOT_ANNOTATED_CDS"/>
    <property type="molecule type" value="Genomic_DNA"/>
</dbReference>
<proteinExistence type="predicted"/>
<dbReference type="GO" id="GO:0004814">
    <property type="term" value="F:arginine-tRNA ligase activity"/>
    <property type="evidence" value="ECO:0007669"/>
    <property type="project" value="InterPro"/>
</dbReference>
<evidence type="ECO:0000313" key="3">
    <source>
        <dbReference type="Proteomes" id="UP000092444"/>
    </source>
</evidence>
<dbReference type="InterPro" id="IPR008909">
    <property type="entry name" value="DALR_anticod-bd"/>
</dbReference>
<dbReference type="VEuPathDB" id="VectorBase:GMOY003439"/>
<keyword evidence="3" id="KW-1185">Reference proteome</keyword>
<dbReference type="AlphaFoldDB" id="A0A1B0FI56"/>
<dbReference type="GO" id="GO:0006420">
    <property type="term" value="P:arginyl-tRNA aminoacylation"/>
    <property type="evidence" value="ECO:0007669"/>
    <property type="project" value="InterPro"/>
</dbReference>
<dbReference type="Pfam" id="PF05746">
    <property type="entry name" value="DALR_1"/>
    <property type="match status" value="1"/>
</dbReference>